<dbReference type="EMBL" id="HQ288110">
    <property type="protein sequence ID" value="ADY39533.1"/>
    <property type="molecule type" value="mRNA"/>
</dbReference>
<evidence type="ECO:0000256" key="3">
    <source>
        <dbReference type="ARBA" id="ARBA00022692"/>
    </source>
</evidence>
<keyword evidence="2" id="KW-0597">Phosphoprotein</keyword>
<reference evidence="10" key="1">
    <citation type="journal article" date="2011" name="Toxicon">
        <title>The tale of a resting gland: transcriptome of a replete venom gland from the scorpion Hottentotta judaicus.</title>
        <authorList>
            <person name="Morgenstern D."/>
            <person name="Rohde B.H."/>
            <person name="King G.F."/>
            <person name="Tal T."/>
            <person name="Sher D."/>
            <person name="Zlotkin E."/>
        </authorList>
    </citation>
    <scope>NUCLEOTIDE SEQUENCE</scope>
    <source>
        <tissue evidence="10">Telson</tissue>
    </source>
</reference>
<keyword evidence="5 8" id="KW-1133">Transmembrane helix</keyword>
<dbReference type="PANTHER" id="PTHR35578:SF6">
    <property type="entry name" value="PROLINE-RICH TRANSMEMBRANE PROTEIN 4"/>
    <property type="match status" value="1"/>
</dbReference>
<protein>
    <submittedName>
        <fullName evidence="10">Hypothetical secreted protein</fullName>
    </submittedName>
</protein>
<dbReference type="AlphaFoldDB" id="F1CJ02"/>
<feature type="compositionally biased region" description="Basic residues" evidence="7">
    <location>
        <begin position="205"/>
        <end position="216"/>
    </location>
</feature>
<evidence type="ECO:0000256" key="8">
    <source>
        <dbReference type="SAM" id="Phobius"/>
    </source>
</evidence>
<accession>F1CJ02</accession>
<organism evidence="10">
    <name type="scientific">Hottentotta judaicus</name>
    <name type="common">Black scorpion</name>
    <name type="synonym">Buthotus judaicus</name>
    <dbReference type="NCBI Taxonomy" id="6863"/>
    <lineage>
        <taxon>Eukaryota</taxon>
        <taxon>Metazoa</taxon>
        <taxon>Ecdysozoa</taxon>
        <taxon>Arthropoda</taxon>
        <taxon>Chelicerata</taxon>
        <taxon>Arachnida</taxon>
        <taxon>Scorpiones</taxon>
        <taxon>Buthida</taxon>
        <taxon>Buthoidea</taxon>
        <taxon>Buthidae</taxon>
        <taxon>Hottentotta</taxon>
    </lineage>
</organism>
<feature type="compositionally biased region" description="Polar residues" evidence="7">
    <location>
        <begin position="217"/>
        <end position="231"/>
    </location>
</feature>
<name>F1CJ02_HOTJU</name>
<dbReference type="Pfam" id="PF25987">
    <property type="entry name" value="PRRT3"/>
    <property type="match status" value="1"/>
</dbReference>
<feature type="region of interest" description="Disordered" evidence="7">
    <location>
        <begin position="201"/>
        <end position="236"/>
    </location>
</feature>
<keyword evidence="4" id="KW-0732">Signal</keyword>
<evidence type="ECO:0000256" key="4">
    <source>
        <dbReference type="ARBA" id="ARBA00022729"/>
    </source>
</evidence>
<keyword evidence="3 8" id="KW-0812">Transmembrane</keyword>
<keyword evidence="6 8" id="KW-0472">Membrane</keyword>
<evidence type="ECO:0000256" key="6">
    <source>
        <dbReference type="ARBA" id="ARBA00023136"/>
    </source>
</evidence>
<evidence type="ECO:0000256" key="1">
    <source>
        <dbReference type="ARBA" id="ARBA00004141"/>
    </source>
</evidence>
<evidence type="ECO:0000259" key="9">
    <source>
        <dbReference type="Pfam" id="PF25987"/>
    </source>
</evidence>
<dbReference type="PANTHER" id="PTHR35578">
    <property type="entry name" value="PROLINE-RICH TRANSMEMBRANE PROTEIN 4-RELATED"/>
    <property type="match status" value="1"/>
</dbReference>
<feature type="transmembrane region" description="Helical" evidence="8">
    <location>
        <begin position="46"/>
        <end position="67"/>
    </location>
</feature>
<dbReference type="InterPro" id="IPR052836">
    <property type="entry name" value="PRRT_domain-containing"/>
</dbReference>
<sequence>MPGVMSRILGDLAFPCLLSAFSLLQLAFLQMTQVKVAPSKLNSETCVSLVITSHFCLTIASDILWTLKNTLRIVWLLTQVMFSMWGIFLCLTFLCGCLRLLRSIAKLPLVFLSKVDSSSYENKGVLPLGMFARRTKTPSNGRSKTGNSSFASKIRITDENDQTFSYVSDASQHNLTENASGHVSSPNSPSLHHYQKNLVKSPHDHIRHPGSWHRKNAPNSDNARVNTASTSSHHHIEDASQFQPLMSKKDAGRCDTITSQIIEEPSIDPATAAKANKLLQQSIR</sequence>
<feature type="transmembrane region" description="Helical" evidence="8">
    <location>
        <begin position="12"/>
        <end position="34"/>
    </location>
</feature>
<evidence type="ECO:0000313" key="10">
    <source>
        <dbReference type="EMBL" id="ADY39533.1"/>
    </source>
</evidence>
<feature type="transmembrane region" description="Helical" evidence="8">
    <location>
        <begin position="73"/>
        <end position="101"/>
    </location>
</feature>
<evidence type="ECO:0000256" key="5">
    <source>
        <dbReference type="ARBA" id="ARBA00022989"/>
    </source>
</evidence>
<feature type="domain" description="Proline-rich transmembrane protein 3/4" evidence="9">
    <location>
        <begin position="3"/>
        <end position="115"/>
    </location>
</feature>
<dbReference type="InterPro" id="IPR059081">
    <property type="entry name" value="PRRT3-4"/>
</dbReference>
<comment type="subcellular location">
    <subcellularLocation>
        <location evidence="1">Membrane</location>
        <topology evidence="1">Multi-pass membrane protein</topology>
    </subcellularLocation>
</comment>
<evidence type="ECO:0000256" key="2">
    <source>
        <dbReference type="ARBA" id="ARBA00022553"/>
    </source>
</evidence>
<proteinExistence type="evidence at transcript level"/>
<evidence type="ECO:0000256" key="7">
    <source>
        <dbReference type="SAM" id="MobiDB-lite"/>
    </source>
</evidence>